<reference evidence="5" key="1">
    <citation type="submission" date="2017-02" db="UniProtKB">
        <authorList>
            <consortium name="WormBaseParasite"/>
        </authorList>
    </citation>
    <scope>IDENTIFICATION</scope>
</reference>
<dbReference type="Pfam" id="PF00092">
    <property type="entry name" value="VWA"/>
    <property type="match status" value="1"/>
</dbReference>
<evidence type="ECO:0000313" key="5">
    <source>
        <dbReference type="WBParaSite" id="PTRK_0000470300.1"/>
    </source>
</evidence>
<keyword evidence="2" id="KW-0472">Membrane</keyword>
<feature type="transmembrane region" description="Helical" evidence="2">
    <location>
        <begin position="239"/>
        <end position="260"/>
    </location>
</feature>
<keyword evidence="4" id="KW-1185">Reference proteome</keyword>
<evidence type="ECO:0000259" key="3">
    <source>
        <dbReference type="PROSITE" id="PS50234"/>
    </source>
</evidence>
<sequence>MLSLQINFSILSILPPLNIHIVFDDMKNSTYITVNNVKKNKNDVVHFILNIINSLDIGDYNSKVAVSRYTPTIFNDIHLNSVQTSTNVKNYFETLYILSDDISNDTTITIIPPLMPSISEIIKDSFSTSINNYRKSAAHNVVLLVSYTSDQLLESKYGDVLFAPNGPILVFQITIGPMKEKINILRYTFSAITIHYRASETKYLTELENYVIQGIYNFTQIIHTYDYSTTSELGFTTKATITILGCVGGLLLILLSIIIINSSNILQIQKQYQKKLYEANRVIYNNNNEMINENNTRRKKDDKNVDDGKYNKNNDTISNNDELLENDPRGAYVTEKVVEKRKNSKHEVLTEDESVDFSHTFDILFLVDDSNSVSNSIFEEYKHYITTFLDSLDNPTSKIPQVSRIGVITFNRKPYLNIPFEKYESFKKLKNAINNLNRNGGMTNLGKALNFANGYLLGQKTIETINNNHNNEENVLQDRLQFLILLSDGHTKDTIDWEYQSLLREYSIFMTATISKSYLEDMFIGLVKAGGKLMSLKVEEELTKYIYKKYTIFYSEHNFNK</sequence>
<dbReference type="SMART" id="SM00327">
    <property type="entry name" value="VWA"/>
    <property type="match status" value="1"/>
</dbReference>
<dbReference type="InterPro" id="IPR052229">
    <property type="entry name" value="Collagen-VI/PIF"/>
</dbReference>
<dbReference type="Proteomes" id="UP000038045">
    <property type="component" value="Unplaced"/>
</dbReference>
<evidence type="ECO:0000313" key="4">
    <source>
        <dbReference type="Proteomes" id="UP000038045"/>
    </source>
</evidence>
<dbReference type="SUPFAM" id="SSF53300">
    <property type="entry name" value="vWA-like"/>
    <property type="match status" value="2"/>
</dbReference>
<protein>
    <submittedName>
        <fullName evidence="5">VWFA domain-containing protein</fullName>
    </submittedName>
</protein>
<keyword evidence="2" id="KW-0812">Transmembrane</keyword>
<dbReference type="PANTHER" id="PTHR22588:SF14">
    <property type="entry name" value="VWFA DOMAIN-CONTAINING PROTEIN"/>
    <property type="match status" value="1"/>
</dbReference>
<name>A0A0N4ZAY9_PARTI</name>
<dbReference type="PANTHER" id="PTHR22588">
    <property type="entry name" value="VWFA DOMAIN-CONTAINING PROTEIN"/>
    <property type="match status" value="1"/>
</dbReference>
<keyword evidence="2" id="KW-1133">Transmembrane helix</keyword>
<proteinExistence type="predicted"/>
<dbReference type="WBParaSite" id="PTRK_0000470300.1">
    <property type="protein sequence ID" value="PTRK_0000470300.1"/>
    <property type="gene ID" value="PTRK_0000470300"/>
</dbReference>
<evidence type="ECO:0000256" key="2">
    <source>
        <dbReference type="SAM" id="Phobius"/>
    </source>
</evidence>
<accession>A0A0N4ZAY9</accession>
<dbReference type="AlphaFoldDB" id="A0A0N4ZAY9"/>
<feature type="compositionally biased region" description="Basic and acidic residues" evidence="1">
    <location>
        <begin position="295"/>
        <end position="312"/>
    </location>
</feature>
<dbReference type="PROSITE" id="PS50234">
    <property type="entry name" value="VWFA"/>
    <property type="match status" value="1"/>
</dbReference>
<evidence type="ECO:0000256" key="1">
    <source>
        <dbReference type="SAM" id="MobiDB-lite"/>
    </source>
</evidence>
<dbReference type="InterPro" id="IPR002035">
    <property type="entry name" value="VWF_A"/>
</dbReference>
<dbReference type="STRING" id="131310.A0A0N4ZAY9"/>
<dbReference type="CDD" id="cd01450">
    <property type="entry name" value="vWFA_subfamily_ECM"/>
    <property type="match status" value="1"/>
</dbReference>
<organism evidence="4 5">
    <name type="scientific">Parastrongyloides trichosuri</name>
    <name type="common">Possum-specific nematode worm</name>
    <dbReference type="NCBI Taxonomy" id="131310"/>
    <lineage>
        <taxon>Eukaryota</taxon>
        <taxon>Metazoa</taxon>
        <taxon>Ecdysozoa</taxon>
        <taxon>Nematoda</taxon>
        <taxon>Chromadorea</taxon>
        <taxon>Rhabditida</taxon>
        <taxon>Tylenchina</taxon>
        <taxon>Panagrolaimomorpha</taxon>
        <taxon>Strongyloidoidea</taxon>
        <taxon>Strongyloididae</taxon>
        <taxon>Parastrongyloides</taxon>
    </lineage>
</organism>
<feature type="domain" description="VWFA" evidence="3">
    <location>
        <begin position="362"/>
        <end position="561"/>
    </location>
</feature>
<dbReference type="Gene3D" id="3.40.50.410">
    <property type="entry name" value="von Willebrand factor, type A domain"/>
    <property type="match status" value="1"/>
</dbReference>
<feature type="region of interest" description="Disordered" evidence="1">
    <location>
        <begin position="293"/>
        <end position="322"/>
    </location>
</feature>
<dbReference type="InterPro" id="IPR036465">
    <property type="entry name" value="vWFA_dom_sf"/>
</dbReference>